<dbReference type="AlphaFoldDB" id="A0A4S8LEY7"/>
<dbReference type="InterPro" id="IPR046522">
    <property type="entry name" value="DUF6699"/>
</dbReference>
<feature type="domain" description="DUF6699" evidence="1">
    <location>
        <begin position="13"/>
        <end position="162"/>
    </location>
</feature>
<feature type="non-terminal residue" evidence="2">
    <location>
        <position position="1"/>
    </location>
</feature>
<dbReference type="Proteomes" id="UP000297245">
    <property type="component" value="Unassembled WGS sequence"/>
</dbReference>
<feature type="non-terminal residue" evidence="2">
    <location>
        <position position="172"/>
    </location>
</feature>
<name>A0A4S8LEY7_DENBC</name>
<evidence type="ECO:0000313" key="2">
    <source>
        <dbReference type="EMBL" id="THU87547.1"/>
    </source>
</evidence>
<proteinExistence type="predicted"/>
<accession>A0A4S8LEY7</accession>
<organism evidence="2 3">
    <name type="scientific">Dendrothele bispora (strain CBS 962.96)</name>
    <dbReference type="NCBI Taxonomy" id="1314807"/>
    <lineage>
        <taxon>Eukaryota</taxon>
        <taxon>Fungi</taxon>
        <taxon>Dikarya</taxon>
        <taxon>Basidiomycota</taxon>
        <taxon>Agaricomycotina</taxon>
        <taxon>Agaricomycetes</taxon>
        <taxon>Agaricomycetidae</taxon>
        <taxon>Agaricales</taxon>
        <taxon>Agaricales incertae sedis</taxon>
        <taxon>Dendrothele</taxon>
    </lineage>
</organism>
<reference evidence="2 3" key="1">
    <citation type="journal article" date="2019" name="Nat. Ecol. Evol.">
        <title>Megaphylogeny resolves global patterns of mushroom evolution.</title>
        <authorList>
            <person name="Varga T."/>
            <person name="Krizsan K."/>
            <person name="Foldi C."/>
            <person name="Dima B."/>
            <person name="Sanchez-Garcia M."/>
            <person name="Sanchez-Ramirez S."/>
            <person name="Szollosi G.J."/>
            <person name="Szarkandi J.G."/>
            <person name="Papp V."/>
            <person name="Albert L."/>
            <person name="Andreopoulos W."/>
            <person name="Angelini C."/>
            <person name="Antonin V."/>
            <person name="Barry K.W."/>
            <person name="Bougher N.L."/>
            <person name="Buchanan P."/>
            <person name="Buyck B."/>
            <person name="Bense V."/>
            <person name="Catcheside P."/>
            <person name="Chovatia M."/>
            <person name="Cooper J."/>
            <person name="Damon W."/>
            <person name="Desjardin D."/>
            <person name="Finy P."/>
            <person name="Geml J."/>
            <person name="Haridas S."/>
            <person name="Hughes K."/>
            <person name="Justo A."/>
            <person name="Karasinski D."/>
            <person name="Kautmanova I."/>
            <person name="Kiss B."/>
            <person name="Kocsube S."/>
            <person name="Kotiranta H."/>
            <person name="LaButti K.M."/>
            <person name="Lechner B.E."/>
            <person name="Liimatainen K."/>
            <person name="Lipzen A."/>
            <person name="Lukacs Z."/>
            <person name="Mihaltcheva S."/>
            <person name="Morgado L.N."/>
            <person name="Niskanen T."/>
            <person name="Noordeloos M.E."/>
            <person name="Ohm R.A."/>
            <person name="Ortiz-Santana B."/>
            <person name="Ovrebo C."/>
            <person name="Racz N."/>
            <person name="Riley R."/>
            <person name="Savchenko A."/>
            <person name="Shiryaev A."/>
            <person name="Soop K."/>
            <person name="Spirin V."/>
            <person name="Szebenyi C."/>
            <person name="Tomsovsky M."/>
            <person name="Tulloss R.E."/>
            <person name="Uehling J."/>
            <person name="Grigoriev I.V."/>
            <person name="Vagvolgyi C."/>
            <person name="Papp T."/>
            <person name="Martin F.M."/>
            <person name="Miettinen O."/>
            <person name="Hibbett D.S."/>
            <person name="Nagy L.G."/>
        </authorList>
    </citation>
    <scope>NUCLEOTIDE SEQUENCE [LARGE SCALE GENOMIC DNA]</scope>
    <source>
        <strain evidence="2 3">CBS 962.96</strain>
    </source>
</reference>
<gene>
    <name evidence="2" type="ORF">K435DRAFT_599527</name>
</gene>
<sequence length="172" mass="19418">IHKLLTYSHPKVDFDVRFSPGAITTSSSAYASHSSPYGHISSRILSEPAITPPVSSLNLSVPHMSPHWRIIVTPANGVFVTLSDVFAAIYYTLRTPVTESEYRAIRNPDDLKRLNKAYVERYRKVGERARDRYVGEKEKMNGVRRVDFLAGHTRFEGISVMGDGRTFVLHLK</sequence>
<dbReference type="EMBL" id="ML179446">
    <property type="protein sequence ID" value="THU87547.1"/>
    <property type="molecule type" value="Genomic_DNA"/>
</dbReference>
<dbReference type="OrthoDB" id="2783256at2759"/>
<evidence type="ECO:0000259" key="1">
    <source>
        <dbReference type="Pfam" id="PF20415"/>
    </source>
</evidence>
<dbReference type="Pfam" id="PF20415">
    <property type="entry name" value="DUF6699"/>
    <property type="match status" value="1"/>
</dbReference>
<keyword evidence="3" id="KW-1185">Reference proteome</keyword>
<protein>
    <recommendedName>
        <fullName evidence="1">DUF6699 domain-containing protein</fullName>
    </recommendedName>
</protein>
<evidence type="ECO:0000313" key="3">
    <source>
        <dbReference type="Proteomes" id="UP000297245"/>
    </source>
</evidence>